<evidence type="ECO:0000313" key="2">
    <source>
        <dbReference type="EMBL" id="VIO99370.1"/>
    </source>
</evidence>
<dbReference type="RefSeq" id="XP_001896389.2">
    <property type="nucleotide sequence ID" value="XM_001896354.2"/>
</dbReference>
<accession>A0A4E9FR56</accession>
<dbReference type="GeneID" id="6099829"/>
<reference evidence="4" key="3">
    <citation type="submission" date="2022-04" db="UniProtKB">
        <authorList>
            <consortium name="WormBaseParasite"/>
        </authorList>
    </citation>
    <scope>IDENTIFICATION</scope>
</reference>
<feature type="region of interest" description="Disordered" evidence="1">
    <location>
        <begin position="1"/>
        <end position="38"/>
    </location>
</feature>
<dbReference type="SUPFAM" id="SSF141739">
    <property type="entry name" value="MFPT repeat-like"/>
    <property type="match status" value="1"/>
</dbReference>
<accession>A0A8L7YPM9</accession>
<proteinExistence type="predicted"/>
<dbReference type="EMBL" id="CAAKNF010000195">
    <property type="protein sequence ID" value="VIO99370.1"/>
    <property type="molecule type" value="Genomic_DNA"/>
</dbReference>
<reference evidence="2" key="2">
    <citation type="submission" date="2019-04" db="EMBL/GenBank/DDBJ databases">
        <authorList>
            <person name="Howe K."/>
            <person name="Paulini M."/>
            <person name="Williams G."/>
        </authorList>
    </citation>
    <scope>NUCLEOTIDE SEQUENCE [LARGE SCALE GENOMIC DNA]</scope>
    <source>
        <strain evidence="2">FR3</strain>
    </source>
</reference>
<gene>
    <name evidence="2" type="primary">Bm9076</name>
    <name evidence="4" type="synonym">Bm1_24645</name>
    <name evidence="2" type="ORF">BM_BM9076</name>
</gene>
<dbReference type="KEGG" id="bmy:BM_BM9076"/>
<feature type="compositionally biased region" description="Basic and acidic residues" evidence="1">
    <location>
        <begin position="9"/>
        <end position="23"/>
    </location>
</feature>
<evidence type="ECO:0000256" key="1">
    <source>
        <dbReference type="SAM" id="MobiDB-lite"/>
    </source>
</evidence>
<protein>
    <submittedName>
        <fullName evidence="2 4">P40, putative</fullName>
    </submittedName>
</protein>
<dbReference type="CTD" id="6099829"/>
<keyword evidence="3" id="KW-1185">Reference proteome</keyword>
<dbReference type="WBParaSite" id="Bm9076.1">
    <property type="protein sequence ID" value="Bm9076.1"/>
    <property type="gene ID" value="WBGene00229337"/>
</dbReference>
<dbReference type="OrthoDB" id="5799247at2759"/>
<sequence>MQETEGESETERRMPNPSAKEDAWAFGPIGSPFPDNPVRATGQQNMCKLLDEYFFLT</sequence>
<evidence type="ECO:0000313" key="3">
    <source>
        <dbReference type="Proteomes" id="UP000006672"/>
    </source>
</evidence>
<reference evidence="3" key="1">
    <citation type="journal article" date="2007" name="Science">
        <title>Draft genome of the filarial nematode parasite Brugia malayi.</title>
        <authorList>
            <person name="Ghedin E."/>
            <person name="Wang S."/>
            <person name="Spiro D."/>
            <person name="Caler E."/>
            <person name="Zhao Q."/>
            <person name="Crabtree J."/>
            <person name="Allen J.E."/>
            <person name="Delcher A.L."/>
            <person name="Guiliano D.B."/>
            <person name="Miranda-Saavedra D."/>
            <person name="Angiuoli S.V."/>
            <person name="Creasy T."/>
            <person name="Amedeo P."/>
            <person name="Haas B."/>
            <person name="El-Sayed N.M."/>
            <person name="Wortman J.R."/>
            <person name="Feldblyum T."/>
            <person name="Tallon L."/>
            <person name="Schatz M."/>
            <person name="Shumway M."/>
            <person name="Koo H."/>
            <person name="Salzberg S.L."/>
            <person name="Schobel S."/>
            <person name="Pertea M."/>
            <person name="Pop M."/>
            <person name="White O."/>
            <person name="Barton G.J."/>
            <person name="Carlow C.K."/>
            <person name="Crawford M.J."/>
            <person name="Daub J."/>
            <person name="Dimmic M.W."/>
            <person name="Estes C.F."/>
            <person name="Foster J.M."/>
            <person name="Ganatra M."/>
            <person name="Gregory W.F."/>
            <person name="Johnson N.M."/>
            <person name="Jin J."/>
            <person name="Komuniecki R."/>
            <person name="Korf I."/>
            <person name="Kumar S."/>
            <person name="Laney S."/>
            <person name="Li B.W."/>
            <person name="Li W."/>
            <person name="Lindblom T.H."/>
            <person name="Lustigman S."/>
            <person name="Ma D."/>
            <person name="Maina C.V."/>
            <person name="Martin D.M."/>
            <person name="McCarter J.P."/>
            <person name="McReynolds L."/>
            <person name="Mitreva M."/>
            <person name="Nutman T.B."/>
            <person name="Parkinson J."/>
            <person name="Peregrin-Alvarez J.M."/>
            <person name="Poole C."/>
            <person name="Ren Q."/>
            <person name="Saunders L."/>
            <person name="Sluder A.E."/>
            <person name="Smith K."/>
            <person name="Stanke M."/>
            <person name="Unnasch T.R."/>
            <person name="Ware J."/>
            <person name="Wei A.D."/>
            <person name="Weil G."/>
            <person name="Williams D.J."/>
            <person name="Zhang Y."/>
            <person name="Williams S.A."/>
            <person name="Fraser-Liggett C."/>
            <person name="Slatko B."/>
            <person name="Blaxter M.L."/>
            <person name="Scott A.L."/>
        </authorList>
    </citation>
    <scope>NUCLEOTIDE SEQUENCE</scope>
    <source>
        <strain evidence="3">FR3</strain>
    </source>
</reference>
<evidence type="ECO:0000313" key="4">
    <source>
        <dbReference type="WBParaSite" id="Bm9076.1"/>
    </source>
</evidence>
<name>A0A4E9FR56_BRUMA</name>
<dbReference type="Proteomes" id="UP000006672">
    <property type="component" value="Unassembled WGS sequence"/>
</dbReference>
<organism evidence="2">
    <name type="scientific">Brugia malayi</name>
    <name type="common">Filarial nematode worm</name>
    <dbReference type="NCBI Taxonomy" id="6279"/>
    <lineage>
        <taxon>Eukaryota</taxon>
        <taxon>Metazoa</taxon>
        <taxon>Ecdysozoa</taxon>
        <taxon>Nematoda</taxon>
        <taxon>Chromadorea</taxon>
        <taxon>Rhabditida</taxon>
        <taxon>Spirurina</taxon>
        <taxon>Spiruromorpha</taxon>
        <taxon>Filarioidea</taxon>
        <taxon>Onchocercidae</taxon>
        <taxon>Brugia</taxon>
    </lineage>
</organism>
<dbReference type="AlphaFoldDB" id="A0A4E9FR56"/>